<proteinExistence type="predicted"/>
<feature type="compositionally biased region" description="Low complexity" evidence="1">
    <location>
        <begin position="54"/>
        <end position="64"/>
    </location>
</feature>
<gene>
    <name evidence="2" type="ORF">ASPCADRAFT_208784</name>
</gene>
<dbReference type="AlphaFoldDB" id="A0A1R3RIF3"/>
<name>A0A1R3RIF3_ASPC5</name>
<organism evidence="2 3">
    <name type="scientific">Aspergillus carbonarius (strain ITEM 5010)</name>
    <dbReference type="NCBI Taxonomy" id="602072"/>
    <lineage>
        <taxon>Eukaryota</taxon>
        <taxon>Fungi</taxon>
        <taxon>Dikarya</taxon>
        <taxon>Ascomycota</taxon>
        <taxon>Pezizomycotina</taxon>
        <taxon>Eurotiomycetes</taxon>
        <taxon>Eurotiomycetidae</taxon>
        <taxon>Eurotiales</taxon>
        <taxon>Aspergillaceae</taxon>
        <taxon>Aspergillus</taxon>
        <taxon>Aspergillus subgen. Circumdati</taxon>
    </lineage>
</organism>
<dbReference type="OrthoDB" id="5426563at2759"/>
<reference evidence="3" key="1">
    <citation type="journal article" date="2017" name="Genome Biol.">
        <title>Comparative genomics reveals high biological diversity and specific adaptations in the industrially and medically important fungal genus Aspergillus.</title>
        <authorList>
            <person name="de Vries R.P."/>
            <person name="Riley R."/>
            <person name="Wiebenga A."/>
            <person name="Aguilar-Osorio G."/>
            <person name="Amillis S."/>
            <person name="Uchima C.A."/>
            <person name="Anderluh G."/>
            <person name="Asadollahi M."/>
            <person name="Askin M."/>
            <person name="Barry K."/>
            <person name="Battaglia E."/>
            <person name="Bayram O."/>
            <person name="Benocci T."/>
            <person name="Braus-Stromeyer S.A."/>
            <person name="Caldana C."/>
            <person name="Canovas D."/>
            <person name="Cerqueira G.C."/>
            <person name="Chen F."/>
            <person name="Chen W."/>
            <person name="Choi C."/>
            <person name="Clum A."/>
            <person name="Dos Santos R.A."/>
            <person name="Damasio A.R."/>
            <person name="Diallinas G."/>
            <person name="Emri T."/>
            <person name="Fekete E."/>
            <person name="Flipphi M."/>
            <person name="Freyberg S."/>
            <person name="Gallo A."/>
            <person name="Gournas C."/>
            <person name="Habgood R."/>
            <person name="Hainaut M."/>
            <person name="Harispe M.L."/>
            <person name="Henrissat B."/>
            <person name="Hilden K.S."/>
            <person name="Hope R."/>
            <person name="Hossain A."/>
            <person name="Karabika E."/>
            <person name="Karaffa L."/>
            <person name="Karanyi Z."/>
            <person name="Krasevec N."/>
            <person name="Kuo A."/>
            <person name="Kusch H."/>
            <person name="LaButti K."/>
            <person name="Lagendijk E.L."/>
            <person name="Lapidus A."/>
            <person name="Levasseur A."/>
            <person name="Lindquist E."/>
            <person name="Lipzen A."/>
            <person name="Logrieco A.F."/>
            <person name="MacCabe A."/>
            <person name="Maekelae M.R."/>
            <person name="Malavazi I."/>
            <person name="Melin P."/>
            <person name="Meyer V."/>
            <person name="Mielnichuk N."/>
            <person name="Miskei M."/>
            <person name="Molnar A.P."/>
            <person name="Mule G."/>
            <person name="Ngan C.Y."/>
            <person name="Orejas M."/>
            <person name="Orosz E."/>
            <person name="Ouedraogo J.P."/>
            <person name="Overkamp K.M."/>
            <person name="Park H.-S."/>
            <person name="Perrone G."/>
            <person name="Piumi F."/>
            <person name="Punt P.J."/>
            <person name="Ram A.F."/>
            <person name="Ramon A."/>
            <person name="Rauscher S."/>
            <person name="Record E."/>
            <person name="Riano-Pachon D.M."/>
            <person name="Robert V."/>
            <person name="Roehrig J."/>
            <person name="Ruller R."/>
            <person name="Salamov A."/>
            <person name="Salih N.S."/>
            <person name="Samson R.A."/>
            <person name="Sandor E."/>
            <person name="Sanguinetti M."/>
            <person name="Schuetze T."/>
            <person name="Sepcic K."/>
            <person name="Shelest E."/>
            <person name="Sherlock G."/>
            <person name="Sophianopoulou V."/>
            <person name="Squina F.M."/>
            <person name="Sun H."/>
            <person name="Susca A."/>
            <person name="Todd R.B."/>
            <person name="Tsang A."/>
            <person name="Unkles S.E."/>
            <person name="van de Wiele N."/>
            <person name="van Rossen-Uffink D."/>
            <person name="Oliveira J.V."/>
            <person name="Vesth T.C."/>
            <person name="Visser J."/>
            <person name="Yu J.-H."/>
            <person name="Zhou M."/>
            <person name="Andersen M.R."/>
            <person name="Archer D.B."/>
            <person name="Baker S.E."/>
            <person name="Benoit I."/>
            <person name="Brakhage A.A."/>
            <person name="Braus G.H."/>
            <person name="Fischer R."/>
            <person name="Frisvad J.C."/>
            <person name="Goldman G.H."/>
            <person name="Houbraken J."/>
            <person name="Oakley B."/>
            <person name="Pocsi I."/>
            <person name="Scazzocchio C."/>
            <person name="Seiboth B."/>
            <person name="vanKuyk P.A."/>
            <person name="Wortman J."/>
            <person name="Dyer P.S."/>
            <person name="Grigoriev I.V."/>
        </authorList>
    </citation>
    <scope>NUCLEOTIDE SEQUENCE [LARGE SCALE GENOMIC DNA]</scope>
    <source>
        <strain evidence="3">ITEM 5010</strain>
    </source>
</reference>
<dbReference type="EMBL" id="KV907502">
    <property type="protein sequence ID" value="OOF94267.1"/>
    <property type="molecule type" value="Genomic_DNA"/>
</dbReference>
<evidence type="ECO:0000313" key="2">
    <source>
        <dbReference type="EMBL" id="OOF94267.1"/>
    </source>
</evidence>
<evidence type="ECO:0000256" key="1">
    <source>
        <dbReference type="SAM" id="MobiDB-lite"/>
    </source>
</evidence>
<protein>
    <submittedName>
        <fullName evidence="2">Uncharacterized protein</fullName>
    </submittedName>
</protein>
<dbReference type="VEuPathDB" id="FungiDB:ASPCADRAFT_208784"/>
<feature type="compositionally biased region" description="Basic residues" evidence="1">
    <location>
        <begin position="7"/>
        <end position="27"/>
    </location>
</feature>
<dbReference type="Proteomes" id="UP000188318">
    <property type="component" value="Unassembled WGS sequence"/>
</dbReference>
<accession>A0A1R3RIF3</accession>
<sequence length="93" mass="10602">MNWTGGRLRRHSNIHARNKKQPFRKPRSTTEVPLSTRFRAPSPLKVNRIRASDPGDQSPQNPDQQDQILSHLLRKPKYRTSYTRALAGSSALG</sequence>
<feature type="region of interest" description="Disordered" evidence="1">
    <location>
        <begin position="1"/>
        <end position="64"/>
    </location>
</feature>
<keyword evidence="3" id="KW-1185">Reference proteome</keyword>
<evidence type="ECO:0000313" key="3">
    <source>
        <dbReference type="Proteomes" id="UP000188318"/>
    </source>
</evidence>